<evidence type="ECO:0000313" key="3">
    <source>
        <dbReference type="Proteomes" id="UP001497457"/>
    </source>
</evidence>
<feature type="transmembrane region" description="Helical" evidence="1">
    <location>
        <begin position="159"/>
        <end position="182"/>
    </location>
</feature>
<dbReference type="Proteomes" id="UP001497457">
    <property type="component" value="Chromosome 25rd"/>
</dbReference>
<dbReference type="PANTHER" id="PTHR34483">
    <property type="entry name" value="OS09G0129800 PROTEIN"/>
    <property type="match status" value="1"/>
</dbReference>
<feature type="transmembrane region" description="Helical" evidence="1">
    <location>
        <begin position="224"/>
        <end position="246"/>
    </location>
</feature>
<feature type="transmembrane region" description="Helical" evidence="1">
    <location>
        <begin position="31"/>
        <end position="50"/>
    </location>
</feature>
<evidence type="ECO:0000313" key="2">
    <source>
        <dbReference type="EMBL" id="CAL4997839.1"/>
    </source>
</evidence>
<feature type="transmembrane region" description="Helical" evidence="1">
    <location>
        <begin position="258"/>
        <end position="287"/>
    </location>
</feature>
<protein>
    <submittedName>
        <fullName evidence="2">Uncharacterized protein</fullName>
    </submittedName>
</protein>
<accession>A0ABC9BAD9</accession>
<name>A0ABC9BAD9_9POAL</name>
<keyword evidence="1" id="KW-0472">Membrane</keyword>
<reference evidence="2" key="1">
    <citation type="submission" date="2024-10" db="EMBL/GenBank/DDBJ databases">
        <authorList>
            <person name="Ryan C."/>
        </authorList>
    </citation>
    <scope>NUCLEOTIDE SEQUENCE [LARGE SCALE GENOMIC DNA]</scope>
</reference>
<proteinExistence type="predicted"/>
<gene>
    <name evidence="2" type="ORF">URODEC1_LOCUS63576</name>
</gene>
<dbReference type="AlphaFoldDB" id="A0ABC9BAD9"/>
<feature type="transmembrane region" description="Helical" evidence="1">
    <location>
        <begin position="127"/>
        <end position="153"/>
    </location>
</feature>
<evidence type="ECO:0000256" key="1">
    <source>
        <dbReference type="SAM" id="Phobius"/>
    </source>
</evidence>
<feature type="transmembrane region" description="Helical" evidence="1">
    <location>
        <begin position="70"/>
        <end position="93"/>
    </location>
</feature>
<dbReference type="PANTHER" id="PTHR34483:SF4">
    <property type="entry name" value="OS08G0256000 PROTEIN"/>
    <property type="match status" value="1"/>
</dbReference>
<organism evidence="2 3">
    <name type="scientific">Urochloa decumbens</name>
    <dbReference type="NCBI Taxonomy" id="240449"/>
    <lineage>
        <taxon>Eukaryota</taxon>
        <taxon>Viridiplantae</taxon>
        <taxon>Streptophyta</taxon>
        <taxon>Embryophyta</taxon>
        <taxon>Tracheophyta</taxon>
        <taxon>Spermatophyta</taxon>
        <taxon>Magnoliopsida</taxon>
        <taxon>Liliopsida</taxon>
        <taxon>Poales</taxon>
        <taxon>Poaceae</taxon>
        <taxon>PACMAD clade</taxon>
        <taxon>Panicoideae</taxon>
        <taxon>Panicodae</taxon>
        <taxon>Paniceae</taxon>
        <taxon>Melinidinae</taxon>
        <taxon>Urochloa</taxon>
    </lineage>
</organism>
<keyword evidence="1" id="KW-0812">Transmembrane</keyword>
<keyword evidence="3" id="KW-1185">Reference proteome</keyword>
<keyword evidence="1" id="KW-1133">Transmembrane helix</keyword>
<dbReference type="EMBL" id="OZ075135">
    <property type="protein sequence ID" value="CAL4997839.1"/>
    <property type="molecule type" value="Genomic_DNA"/>
</dbReference>
<sequence length="306" mass="31637">MAPAATAQPPAPGALTFLKQGVVLPARRPGLFLRLFALNVVLSAAVHLFGVPVMASLDAAVNAADAEFSISRVCLPMGAGVAYLFLYLAVWLARKVAAACAAVAACSGGERDVVTLGSLLRRVRTTLLRVSATVALGAVLWAACAAACVAAALVAPPLAIYLTGSLRLLLLGALLAALALRLCFHLEAVCAMAVVVTAAEPGGAASAVARAWRLMRGAGGGERALVYVVATWALQMAAGPVGDLAVPRLLPSGMDRVVVLVVGACLKYVLNFVVDVVSMTSIAAYYFECRKREDDDKEKEKAGHID</sequence>